<dbReference type="PANTHER" id="PTHR43459">
    <property type="entry name" value="ENOYL-COA HYDRATASE"/>
    <property type="match status" value="1"/>
</dbReference>
<dbReference type="KEGG" id="cvc:BKX93_02965"/>
<dbReference type="InterPro" id="IPR001753">
    <property type="entry name" value="Enoyl-CoA_hydra/iso"/>
</dbReference>
<dbReference type="InterPro" id="IPR029045">
    <property type="entry name" value="ClpP/crotonase-like_dom_sf"/>
</dbReference>
<protein>
    <submittedName>
        <fullName evidence="2">Enoyl-CoA hydratase</fullName>
    </submittedName>
</protein>
<dbReference type="NCBIfam" id="NF005496">
    <property type="entry name" value="PRK07110.1"/>
    <property type="match status" value="1"/>
</dbReference>
<dbReference type="GO" id="GO:0003824">
    <property type="term" value="F:catalytic activity"/>
    <property type="evidence" value="ECO:0007669"/>
    <property type="project" value="InterPro"/>
</dbReference>
<dbReference type="InterPro" id="IPR018376">
    <property type="entry name" value="Enoyl-CoA_hyd/isom_CS"/>
</dbReference>
<dbReference type="EMBL" id="CP017707">
    <property type="protein sequence ID" value="AOZ49065.1"/>
    <property type="molecule type" value="Genomic_DNA"/>
</dbReference>
<dbReference type="AlphaFoldDB" id="A0A1D9LCU2"/>
<dbReference type="Gene3D" id="6.20.390.20">
    <property type="match status" value="1"/>
</dbReference>
<dbReference type="PROSITE" id="PS00166">
    <property type="entry name" value="ENOYL_COA_HYDRATASE"/>
    <property type="match status" value="1"/>
</dbReference>
<dbReference type="STRING" id="1108595.BKX93_02965"/>
<organism evidence="2 3">
    <name type="scientific">Chromobacterium vaccinii</name>
    <dbReference type="NCBI Taxonomy" id="1108595"/>
    <lineage>
        <taxon>Bacteria</taxon>
        <taxon>Pseudomonadati</taxon>
        <taxon>Pseudomonadota</taxon>
        <taxon>Betaproteobacteria</taxon>
        <taxon>Neisseriales</taxon>
        <taxon>Chromobacteriaceae</taxon>
        <taxon>Chromobacterium</taxon>
    </lineage>
</organism>
<sequence>MSGPVVAVENALPGVALIRMQDRANKNTFTFEMIDRLTEAFAEAGARQDVRAVVLTGYDSYFSSGGTQEGLRDLFEGRYRFTDKDLYSVALNCPLPVVAAMQGHGIGGGFVLGLFADLAVLARESVYTANFMKYGFTPGMGATLVLPEKLGPALAQEMMLGAGNYRGEELQRRGAPFPVLPREQVLPHALELAASLAEKPRQSLVALKRHLSASLRARLPAFIEQELELHEQTFHQPEVRERIEALFGR</sequence>
<dbReference type="Proteomes" id="UP000178776">
    <property type="component" value="Chromosome"/>
</dbReference>
<gene>
    <name evidence="2" type="ORF">BKX93_02965</name>
</gene>
<reference evidence="2 3" key="1">
    <citation type="submission" date="2016-10" db="EMBL/GenBank/DDBJ databases">
        <title>Chromobacterium muskegensis sp. nov., an insecticidal bacterium isolated from Sphagnum bogs.</title>
        <authorList>
            <person name="Sparks M.E."/>
            <person name="Blackburn M.B."/>
            <person name="Gundersen-Rindal D.E."/>
            <person name="Mitchell A."/>
            <person name="Farrar R."/>
            <person name="Kuhar D."/>
        </authorList>
    </citation>
    <scope>NUCLEOTIDE SEQUENCE [LARGE SCALE GENOMIC DNA]</scope>
    <source>
        <strain evidence="2 3">21-1</strain>
    </source>
</reference>
<dbReference type="PANTHER" id="PTHR43459:SF1">
    <property type="entry name" value="EG:BACN32G11.4 PROTEIN"/>
    <property type="match status" value="1"/>
</dbReference>
<evidence type="ECO:0000313" key="3">
    <source>
        <dbReference type="Proteomes" id="UP000178776"/>
    </source>
</evidence>
<dbReference type="CDD" id="cd06558">
    <property type="entry name" value="crotonase-like"/>
    <property type="match status" value="1"/>
</dbReference>
<dbReference type="RefSeq" id="WP_070978669.1">
    <property type="nucleotide sequence ID" value="NZ_CP017707.1"/>
</dbReference>
<name>A0A1D9LCU2_9NEIS</name>
<dbReference type="Pfam" id="PF00378">
    <property type="entry name" value="ECH_1"/>
    <property type="match status" value="1"/>
</dbReference>
<dbReference type="Gene3D" id="3.90.226.10">
    <property type="entry name" value="2-enoyl-CoA Hydratase, Chain A, domain 1"/>
    <property type="match status" value="1"/>
</dbReference>
<evidence type="ECO:0000313" key="2">
    <source>
        <dbReference type="EMBL" id="AOZ49065.1"/>
    </source>
</evidence>
<dbReference type="GeneID" id="68840174"/>
<accession>A0A1D9LCU2</accession>
<dbReference type="SUPFAM" id="SSF52096">
    <property type="entry name" value="ClpP/crotonase"/>
    <property type="match status" value="1"/>
</dbReference>
<comment type="similarity">
    <text evidence="1">Belongs to the enoyl-CoA hydratase/isomerase family.</text>
</comment>
<evidence type="ECO:0000256" key="1">
    <source>
        <dbReference type="RuleBase" id="RU003707"/>
    </source>
</evidence>
<proteinExistence type="inferred from homology"/>